<feature type="transmembrane region" description="Helical" evidence="7">
    <location>
        <begin position="204"/>
        <end position="224"/>
    </location>
</feature>
<dbReference type="InterPro" id="IPR000731">
    <property type="entry name" value="SSD"/>
</dbReference>
<evidence type="ECO:0000259" key="8">
    <source>
        <dbReference type="PROSITE" id="PS50156"/>
    </source>
</evidence>
<dbReference type="OrthoDB" id="7051771at2"/>
<evidence type="ECO:0000256" key="4">
    <source>
        <dbReference type="ARBA" id="ARBA00022692"/>
    </source>
</evidence>
<feature type="transmembrane region" description="Helical" evidence="7">
    <location>
        <begin position="303"/>
        <end position="327"/>
    </location>
</feature>
<comment type="similarity">
    <text evidence="2">Belongs to the resistance-nodulation-cell division (RND) (TC 2.A.6) family. MmpL subfamily.</text>
</comment>
<name>A0A4Q5N0Y3_9MICO</name>
<feature type="transmembrane region" description="Helical" evidence="7">
    <location>
        <begin position="269"/>
        <end position="297"/>
    </location>
</feature>
<dbReference type="Gene3D" id="1.20.1640.10">
    <property type="entry name" value="Multidrug efflux transporter AcrB transmembrane domain"/>
    <property type="match status" value="2"/>
</dbReference>
<feature type="transmembrane region" description="Helical" evidence="7">
    <location>
        <begin position="17"/>
        <end position="37"/>
    </location>
</feature>
<feature type="transmembrane region" description="Helical" evidence="7">
    <location>
        <begin position="177"/>
        <end position="197"/>
    </location>
</feature>
<dbReference type="SUPFAM" id="SSF82866">
    <property type="entry name" value="Multidrug efflux transporter AcrB transmembrane domain"/>
    <property type="match status" value="2"/>
</dbReference>
<dbReference type="EMBL" id="SDWW01000013">
    <property type="protein sequence ID" value="RYV51710.1"/>
    <property type="molecule type" value="Genomic_DNA"/>
</dbReference>
<gene>
    <name evidence="9" type="ORF">EUA98_07355</name>
</gene>
<keyword evidence="6 7" id="KW-0472">Membrane</keyword>
<dbReference type="GO" id="GO:0005886">
    <property type="term" value="C:plasma membrane"/>
    <property type="evidence" value="ECO:0007669"/>
    <property type="project" value="UniProtKB-SubCell"/>
</dbReference>
<evidence type="ECO:0000256" key="2">
    <source>
        <dbReference type="ARBA" id="ARBA00010157"/>
    </source>
</evidence>
<keyword evidence="5 7" id="KW-1133">Transmembrane helix</keyword>
<dbReference type="InterPro" id="IPR050545">
    <property type="entry name" value="Mycobact_MmpL"/>
</dbReference>
<comment type="subcellular location">
    <subcellularLocation>
        <location evidence="1">Cell membrane</location>
        <topology evidence="1">Multi-pass membrane protein</topology>
    </subcellularLocation>
</comment>
<evidence type="ECO:0000256" key="5">
    <source>
        <dbReference type="ARBA" id="ARBA00022989"/>
    </source>
</evidence>
<dbReference type="RefSeq" id="WP_130102027.1">
    <property type="nucleotide sequence ID" value="NZ_SDWW01000013.1"/>
</dbReference>
<evidence type="ECO:0000313" key="10">
    <source>
        <dbReference type="Proteomes" id="UP000293764"/>
    </source>
</evidence>
<accession>A0A4Q5N0Y3</accession>
<dbReference type="PROSITE" id="PS50156">
    <property type="entry name" value="SSD"/>
    <property type="match status" value="1"/>
</dbReference>
<dbReference type="AlphaFoldDB" id="A0A4Q5N0Y3"/>
<dbReference type="PANTHER" id="PTHR33406:SF11">
    <property type="entry name" value="MEMBRANE PROTEIN SCO6666-RELATED"/>
    <property type="match status" value="1"/>
</dbReference>
<dbReference type="InterPro" id="IPR004869">
    <property type="entry name" value="MMPL_dom"/>
</dbReference>
<proteinExistence type="inferred from homology"/>
<dbReference type="Pfam" id="PF03176">
    <property type="entry name" value="MMPL"/>
    <property type="match status" value="2"/>
</dbReference>
<reference evidence="9 10" key="1">
    <citation type="submission" date="2019-01" db="EMBL/GenBank/DDBJ databases">
        <title>Novel species of Cellulomonas.</title>
        <authorList>
            <person name="Liu Q."/>
            <person name="Xin Y.-H."/>
        </authorList>
    </citation>
    <scope>NUCLEOTIDE SEQUENCE [LARGE SCALE GENOMIC DNA]</scope>
    <source>
        <strain evidence="9 10">HLT2-17</strain>
    </source>
</reference>
<organism evidence="9 10">
    <name type="scientific">Pengzhenrongella frigida</name>
    <dbReference type="NCBI Taxonomy" id="1259133"/>
    <lineage>
        <taxon>Bacteria</taxon>
        <taxon>Bacillati</taxon>
        <taxon>Actinomycetota</taxon>
        <taxon>Actinomycetes</taxon>
        <taxon>Micrococcales</taxon>
        <taxon>Pengzhenrongella</taxon>
    </lineage>
</organism>
<dbReference type="PANTHER" id="PTHR33406">
    <property type="entry name" value="MEMBRANE PROTEIN MJ1562-RELATED"/>
    <property type="match status" value="1"/>
</dbReference>
<sequence>MATLLYRLGRGSFRHRGIVLTVWIALLAGFGLGAAFLSGPSTSSVTIPGTEAQRALDSLATEFPGAAGGSGSIVIAAPDGGTVTSTEGQAAIAAIAAEASLLPDVAAVLDPAQTGQVSPDESIAVVRVQFTKPVDELAASTKEAFNAIGAAVQDEGFTVAHGGDIASGEPAIGGAEGIGVLIAALVLVLTFGSLVAAGMTLLTALIGLGVGVAGLYSLSGIVSFSSITPILALMLGLAVGIDYSLFIVSRHRHNLLEGMRPDEAAGRAVATAGSAVVFAGATVIIALAGLTVVGIGFLAKMGLAAAATVLVAVLVALTLSPALLGFAGRRVLPRKLRDPEAARAALGDEESPKLLGRRWAEFVTHHRAVVLIVGVLGLGALSIPVLSMQTSLPDAGHAPAESTARIAYDLTTRGFGEGSNGPLVVVVDATSPDTLAADAATVTQLLTDTPGVVVVTPPTISPSGTTALLQVVPATGPSDPATADLVHAIRDRVAGSSSATVSVTGFTAVGVDVSQKLADALPIYLLLVIGLSFVLLMVMFRSILVPLKATLGFLLTVGATFGIAVAVFQWGWLSETVGLSLPGPLLSFMPILIIGILFGLAMDYEVFLVSRMREDFVHGASAREATVSGFSHGARVVTAAAAIMISIFAAFVFSEDSTIKSMGFGLATGVAIDAFIVRMTLVPAAMSLLGDRAWWLPGWLGRLLPDVDIEGKNLRADDDAAPAGEPVAKAV</sequence>
<feature type="transmembrane region" description="Helical" evidence="7">
    <location>
        <begin position="521"/>
        <end position="540"/>
    </location>
</feature>
<keyword evidence="4 7" id="KW-0812">Transmembrane</keyword>
<feature type="transmembrane region" description="Helical" evidence="7">
    <location>
        <begin position="659"/>
        <end position="677"/>
    </location>
</feature>
<evidence type="ECO:0000256" key="1">
    <source>
        <dbReference type="ARBA" id="ARBA00004651"/>
    </source>
</evidence>
<evidence type="ECO:0000256" key="3">
    <source>
        <dbReference type="ARBA" id="ARBA00022475"/>
    </source>
</evidence>
<feature type="transmembrane region" description="Helical" evidence="7">
    <location>
        <begin position="633"/>
        <end position="653"/>
    </location>
</feature>
<protein>
    <submittedName>
        <fullName evidence="9">MMPL family transporter</fullName>
    </submittedName>
</protein>
<keyword evidence="3" id="KW-1003">Cell membrane</keyword>
<feature type="domain" description="SSD" evidence="8">
    <location>
        <begin position="194"/>
        <end position="326"/>
    </location>
</feature>
<evidence type="ECO:0000256" key="6">
    <source>
        <dbReference type="ARBA" id="ARBA00023136"/>
    </source>
</evidence>
<comment type="caution">
    <text evidence="9">The sequence shown here is derived from an EMBL/GenBank/DDBJ whole genome shotgun (WGS) entry which is preliminary data.</text>
</comment>
<feature type="transmembrane region" description="Helical" evidence="7">
    <location>
        <begin position="552"/>
        <end position="573"/>
    </location>
</feature>
<feature type="transmembrane region" description="Helical" evidence="7">
    <location>
        <begin position="230"/>
        <end position="248"/>
    </location>
</feature>
<evidence type="ECO:0000256" key="7">
    <source>
        <dbReference type="SAM" id="Phobius"/>
    </source>
</evidence>
<evidence type="ECO:0000313" key="9">
    <source>
        <dbReference type="EMBL" id="RYV51710.1"/>
    </source>
</evidence>
<feature type="transmembrane region" description="Helical" evidence="7">
    <location>
        <begin position="368"/>
        <end position="386"/>
    </location>
</feature>
<dbReference type="Proteomes" id="UP000293764">
    <property type="component" value="Unassembled WGS sequence"/>
</dbReference>
<keyword evidence="10" id="KW-1185">Reference proteome</keyword>
<feature type="transmembrane region" description="Helical" evidence="7">
    <location>
        <begin position="585"/>
        <end position="604"/>
    </location>
</feature>